<evidence type="ECO:0000256" key="7">
    <source>
        <dbReference type="ARBA" id="ARBA00022984"/>
    </source>
</evidence>
<dbReference type="EMBL" id="DVGC01000027">
    <property type="protein sequence ID" value="HIR05255.1"/>
    <property type="molecule type" value="Genomic_DNA"/>
</dbReference>
<dbReference type="Pfam" id="PF02875">
    <property type="entry name" value="Mur_ligase_C"/>
    <property type="match status" value="1"/>
</dbReference>
<organism evidence="14 15">
    <name type="scientific">Candidatus Copromonas faecavium</name>
    <name type="common">nom. illeg.</name>
    <dbReference type="NCBI Taxonomy" id="2840740"/>
    <lineage>
        <taxon>Bacteria</taxon>
        <taxon>Bacillati</taxon>
        <taxon>Bacillota</taxon>
        <taxon>Clostridia</taxon>
        <taxon>Lachnospirales</taxon>
        <taxon>Lachnospiraceae</taxon>
        <taxon>Candidatus Copromonas (nom. illeg.)</taxon>
    </lineage>
</organism>
<keyword evidence="3 10" id="KW-0132">Cell division</keyword>
<evidence type="ECO:0000256" key="1">
    <source>
        <dbReference type="ARBA" id="ARBA00022490"/>
    </source>
</evidence>
<dbReference type="EC" id="6.3.2.10" evidence="10 11"/>
<comment type="subcellular location">
    <subcellularLocation>
        <location evidence="10 11">Cytoplasm</location>
    </subcellularLocation>
</comment>
<dbReference type="GO" id="GO:0008360">
    <property type="term" value="P:regulation of cell shape"/>
    <property type="evidence" value="ECO:0007669"/>
    <property type="project" value="UniProtKB-KW"/>
</dbReference>
<dbReference type="PANTHER" id="PTHR43024">
    <property type="entry name" value="UDP-N-ACETYLMURAMOYL-TRIPEPTIDE--D-ALANYL-D-ALANINE LIGASE"/>
    <property type="match status" value="1"/>
</dbReference>
<dbReference type="GO" id="GO:0009252">
    <property type="term" value="P:peptidoglycan biosynthetic process"/>
    <property type="evidence" value="ECO:0007669"/>
    <property type="project" value="UniProtKB-UniRule"/>
</dbReference>
<dbReference type="InterPro" id="IPR035911">
    <property type="entry name" value="MurE/MurF_N"/>
</dbReference>
<keyword evidence="5 10" id="KW-0067">ATP-binding</keyword>
<dbReference type="HAMAP" id="MF_02019">
    <property type="entry name" value="MurF"/>
    <property type="match status" value="1"/>
</dbReference>
<dbReference type="Gene3D" id="3.40.1390.10">
    <property type="entry name" value="MurE/MurF, N-terminal domain"/>
    <property type="match status" value="1"/>
</dbReference>
<gene>
    <name evidence="10" type="primary">murF</name>
    <name evidence="14" type="ORF">IAB28_04740</name>
</gene>
<dbReference type="SUPFAM" id="SSF53623">
    <property type="entry name" value="MurD-like peptide ligases, catalytic domain"/>
    <property type="match status" value="1"/>
</dbReference>
<evidence type="ECO:0000256" key="10">
    <source>
        <dbReference type="HAMAP-Rule" id="MF_02019"/>
    </source>
</evidence>
<comment type="caution">
    <text evidence="14">The sequence shown here is derived from an EMBL/GenBank/DDBJ whole genome shotgun (WGS) entry which is preliminary data.</text>
</comment>
<evidence type="ECO:0000256" key="5">
    <source>
        <dbReference type="ARBA" id="ARBA00022840"/>
    </source>
</evidence>
<dbReference type="NCBIfam" id="TIGR01143">
    <property type="entry name" value="murF"/>
    <property type="match status" value="1"/>
</dbReference>
<dbReference type="GO" id="GO:0005524">
    <property type="term" value="F:ATP binding"/>
    <property type="evidence" value="ECO:0007669"/>
    <property type="project" value="UniProtKB-UniRule"/>
</dbReference>
<dbReference type="InterPro" id="IPR036565">
    <property type="entry name" value="Mur-like_cat_sf"/>
</dbReference>
<reference evidence="14" key="2">
    <citation type="journal article" date="2021" name="PeerJ">
        <title>Extensive microbial diversity within the chicken gut microbiome revealed by metagenomics and culture.</title>
        <authorList>
            <person name="Gilroy R."/>
            <person name="Ravi A."/>
            <person name="Getino M."/>
            <person name="Pursley I."/>
            <person name="Horton D.L."/>
            <person name="Alikhan N.F."/>
            <person name="Baker D."/>
            <person name="Gharbi K."/>
            <person name="Hall N."/>
            <person name="Watson M."/>
            <person name="Adriaenssens E.M."/>
            <person name="Foster-Nyarko E."/>
            <person name="Jarju S."/>
            <person name="Secka A."/>
            <person name="Antonio M."/>
            <person name="Oren A."/>
            <person name="Chaudhuri R.R."/>
            <person name="La Ragione R."/>
            <person name="Hildebrand F."/>
            <person name="Pallen M.J."/>
        </authorList>
    </citation>
    <scope>NUCLEOTIDE SEQUENCE</scope>
    <source>
        <strain evidence="14">CHK180-2868</strain>
    </source>
</reference>
<keyword evidence="9 10" id="KW-0961">Cell wall biogenesis/degradation</keyword>
<name>A0A9D1A4C3_9FIRM</name>
<feature type="domain" description="Mur ligase central" evidence="13">
    <location>
        <begin position="114"/>
        <end position="300"/>
    </location>
</feature>
<accession>A0A9D1A4C3</accession>
<evidence type="ECO:0000256" key="4">
    <source>
        <dbReference type="ARBA" id="ARBA00022741"/>
    </source>
</evidence>
<dbReference type="SUPFAM" id="SSF53244">
    <property type="entry name" value="MurD-like peptide ligases, peptide-binding domain"/>
    <property type="match status" value="1"/>
</dbReference>
<dbReference type="Proteomes" id="UP000824250">
    <property type="component" value="Unassembled WGS sequence"/>
</dbReference>
<dbReference type="InterPro" id="IPR005863">
    <property type="entry name" value="UDP-N-AcMur_synth"/>
</dbReference>
<dbReference type="GO" id="GO:0005737">
    <property type="term" value="C:cytoplasm"/>
    <property type="evidence" value="ECO:0007669"/>
    <property type="project" value="UniProtKB-SubCell"/>
</dbReference>
<dbReference type="AlphaFoldDB" id="A0A9D1A4C3"/>
<evidence type="ECO:0000256" key="11">
    <source>
        <dbReference type="RuleBase" id="RU004136"/>
    </source>
</evidence>
<dbReference type="InterPro" id="IPR013221">
    <property type="entry name" value="Mur_ligase_cen"/>
</dbReference>
<evidence type="ECO:0000259" key="13">
    <source>
        <dbReference type="Pfam" id="PF08245"/>
    </source>
</evidence>
<comment type="catalytic activity">
    <reaction evidence="10 11">
        <text>D-alanyl-D-alanine + UDP-N-acetyl-alpha-D-muramoyl-L-alanyl-gamma-D-glutamyl-meso-2,6-diaminopimelate + ATP = UDP-N-acetyl-alpha-D-muramoyl-L-alanyl-gamma-D-glutamyl-meso-2,6-diaminopimeloyl-D-alanyl-D-alanine + ADP + phosphate + H(+)</text>
        <dbReference type="Rhea" id="RHEA:28374"/>
        <dbReference type="ChEBI" id="CHEBI:15378"/>
        <dbReference type="ChEBI" id="CHEBI:30616"/>
        <dbReference type="ChEBI" id="CHEBI:43474"/>
        <dbReference type="ChEBI" id="CHEBI:57822"/>
        <dbReference type="ChEBI" id="CHEBI:61386"/>
        <dbReference type="ChEBI" id="CHEBI:83905"/>
        <dbReference type="ChEBI" id="CHEBI:456216"/>
        <dbReference type="EC" id="6.3.2.10"/>
    </reaction>
</comment>
<dbReference type="PANTHER" id="PTHR43024:SF1">
    <property type="entry name" value="UDP-N-ACETYLMURAMOYL-TRIPEPTIDE--D-ALANYL-D-ALANINE LIGASE"/>
    <property type="match status" value="1"/>
</dbReference>
<comment type="function">
    <text evidence="10 11">Involved in cell wall formation. Catalyzes the final step in the synthesis of UDP-N-acetylmuramoyl-pentapeptide, the precursor of murein.</text>
</comment>
<proteinExistence type="inferred from homology"/>
<feature type="domain" description="Mur ligase C-terminal" evidence="12">
    <location>
        <begin position="322"/>
        <end position="444"/>
    </location>
</feature>
<sequence length="463" mass="49845">MEQVRVEDLVKGSGGRLLYGNPDEPVKHIVLDSREAGPGVLFVPLIGENVDSHRFLEDVAGKGAAAVFTSEHQEAPEYASSYGCAWIGVEDTRKALQSFGSYLRDRLSLPLVGVTGSVGKTTTREMIAAALSAKYRVYRTPGNKNSQVGVPITISEISGDDQVGVIELGMSEPGELSVIAKIARIDMAVITNVGITHIEQLGSRENIYREKLTIQDGLKEGGLLILNGDDDLLKDTKGKDGVRTVYYGLGGHCDYRAEHIGHEDGGMVFTAVTPKETGTVRLSVMGEHNVMNALAAIAVCDAMGMSLKETAQGLLTFTGFAHRQQIFHGQRFTVLDDSYNASPASMKAALDVLKEFPGSRHIAVLADMKELGEKTLSYHREVGIYAAGCNLSLVVTLGEACHALADGIRSAGDTPVKEFMQKEELMDFLKTEVRNGDCVLFKGSNSMGVSVMADAFKKLADEV</sequence>
<dbReference type="InterPro" id="IPR051046">
    <property type="entry name" value="MurCDEF_CellWall_CoF430Synth"/>
</dbReference>
<dbReference type="GO" id="GO:0047480">
    <property type="term" value="F:UDP-N-acetylmuramoyl-tripeptide-D-alanyl-D-alanine ligase activity"/>
    <property type="evidence" value="ECO:0007669"/>
    <property type="project" value="UniProtKB-UniRule"/>
</dbReference>
<evidence type="ECO:0000256" key="2">
    <source>
        <dbReference type="ARBA" id="ARBA00022598"/>
    </source>
</evidence>
<evidence type="ECO:0000259" key="12">
    <source>
        <dbReference type="Pfam" id="PF02875"/>
    </source>
</evidence>
<keyword evidence="8 10" id="KW-0131">Cell cycle</keyword>
<evidence type="ECO:0000256" key="8">
    <source>
        <dbReference type="ARBA" id="ARBA00023306"/>
    </source>
</evidence>
<keyword evidence="1 10" id="KW-0963">Cytoplasm</keyword>
<protein>
    <recommendedName>
        <fullName evidence="10 11">UDP-N-acetylmuramoyl-tripeptide--D-alanyl-D-alanine ligase</fullName>
        <ecNumber evidence="10 11">6.3.2.10</ecNumber>
    </recommendedName>
    <alternativeName>
        <fullName evidence="10">D-alanyl-D-alanine-adding enzyme</fullName>
    </alternativeName>
</protein>
<dbReference type="Gene3D" id="3.40.1190.10">
    <property type="entry name" value="Mur-like, catalytic domain"/>
    <property type="match status" value="1"/>
</dbReference>
<evidence type="ECO:0000256" key="3">
    <source>
        <dbReference type="ARBA" id="ARBA00022618"/>
    </source>
</evidence>
<evidence type="ECO:0000256" key="6">
    <source>
        <dbReference type="ARBA" id="ARBA00022960"/>
    </source>
</evidence>
<dbReference type="Pfam" id="PF08245">
    <property type="entry name" value="Mur_ligase_M"/>
    <property type="match status" value="1"/>
</dbReference>
<dbReference type="InterPro" id="IPR004101">
    <property type="entry name" value="Mur_ligase_C"/>
</dbReference>
<reference evidence="14" key="1">
    <citation type="submission" date="2020-10" db="EMBL/GenBank/DDBJ databases">
        <authorList>
            <person name="Gilroy R."/>
        </authorList>
    </citation>
    <scope>NUCLEOTIDE SEQUENCE</scope>
    <source>
        <strain evidence="14">CHK180-2868</strain>
    </source>
</reference>
<keyword evidence="6 10" id="KW-0133">Cell shape</keyword>
<keyword evidence="2 10" id="KW-0436">Ligase</keyword>
<evidence type="ECO:0000313" key="14">
    <source>
        <dbReference type="EMBL" id="HIR05255.1"/>
    </source>
</evidence>
<keyword evidence="7 10" id="KW-0573">Peptidoglycan synthesis</keyword>
<comment type="pathway">
    <text evidence="10 11">Cell wall biogenesis; peptidoglycan biosynthesis.</text>
</comment>
<dbReference type="SUPFAM" id="SSF63418">
    <property type="entry name" value="MurE/MurF N-terminal domain"/>
    <property type="match status" value="1"/>
</dbReference>
<dbReference type="GO" id="GO:0051301">
    <property type="term" value="P:cell division"/>
    <property type="evidence" value="ECO:0007669"/>
    <property type="project" value="UniProtKB-KW"/>
</dbReference>
<dbReference type="GO" id="GO:0071555">
    <property type="term" value="P:cell wall organization"/>
    <property type="evidence" value="ECO:0007669"/>
    <property type="project" value="UniProtKB-KW"/>
</dbReference>
<evidence type="ECO:0000313" key="15">
    <source>
        <dbReference type="Proteomes" id="UP000824250"/>
    </source>
</evidence>
<dbReference type="InterPro" id="IPR036615">
    <property type="entry name" value="Mur_ligase_C_dom_sf"/>
</dbReference>
<keyword evidence="4 10" id="KW-0547">Nucleotide-binding</keyword>
<feature type="binding site" evidence="10">
    <location>
        <begin position="116"/>
        <end position="122"/>
    </location>
    <ligand>
        <name>ATP</name>
        <dbReference type="ChEBI" id="CHEBI:30616"/>
    </ligand>
</feature>
<evidence type="ECO:0000256" key="9">
    <source>
        <dbReference type="ARBA" id="ARBA00023316"/>
    </source>
</evidence>
<comment type="similarity">
    <text evidence="10">Belongs to the MurCDEF family. MurF subfamily.</text>
</comment>
<dbReference type="Gene3D" id="3.90.190.20">
    <property type="entry name" value="Mur ligase, C-terminal domain"/>
    <property type="match status" value="1"/>
</dbReference>